<name>A0A3N4IWM5_9PEZI</name>
<evidence type="ECO:0000256" key="1">
    <source>
        <dbReference type="SAM" id="MobiDB-lite"/>
    </source>
</evidence>
<keyword evidence="3" id="KW-1185">Reference proteome</keyword>
<reference evidence="2 3" key="1">
    <citation type="journal article" date="2018" name="Nat. Ecol. Evol.">
        <title>Pezizomycetes genomes reveal the molecular basis of ectomycorrhizal truffle lifestyle.</title>
        <authorList>
            <person name="Murat C."/>
            <person name="Payen T."/>
            <person name="Noel B."/>
            <person name="Kuo A."/>
            <person name="Morin E."/>
            <person name="Chen J."/>
            <person name="Kohler A."/>
            <person name="Krizsan K."/>
            <person name="Balestrini R."/>
            <person name="Da Silva C."/>
            <person name="Montanini B."/>
            <person name="Hainaut M."/>
            <person name="Levati E."/>
            <person name="Barry K.W."/>
            <person name="Belfiori B."/>
            <person name="Cichocki N."/>
            <person name="Clum A."/>
            <person name="Dockter R.B."/>
            <person name="Fauchery L."/>
            <person name="Guy J."/>
            <person name="Iotti M."/>
            <person name="Le Tacon F."/>
            <person name="Lindquist E.A."/>
            <person name="Lipzen A."/>
            <person name="Malagnac F."/>
            <person name="Mello A."/>
            <person name="Molinier V."/>
            <person name="Miyauchi S."/>
            <person name="Poulain J."/>
            <person name="Riccioni C."/>
            <person name="Rubini A."/>
            <person name="Sitrit Y."/>
            <person name="Splivallo R."/>
            <person name="Traeger S."/>
            <person name="Wang M."/>
            <person name="Zifcakova L."/>
            <person name="Wipf D."/>
            <person name="Zambonelli A."/>
            <person name="Paolocci F."/>
            <person name="Nowrousian M."/>
            <person name="Ottonello S."/>
            <person name="Baldrian P."/>
            <person name="Spatafora J.W."/>
            <person name="Henrissat B."/>
            <person name="Nagy L.G."/>
            <person name="Aury J.M."/>
            <person name="Wincker P."/>
            <person name="Grigoriev I.V."/>
            <person name="Bonfante P."/>
            <person name="Martin F.M."/>
        </authorList>
    </citation>
    <scope>NUCLEOTIDE SEQUENCE [LARGE SCALE GENOMIC DNA]</scope>
    <source>
        <strain evidence="2 3">120613-1</strain>
    </source>
</reference>
<feature type="compositionally biased region" description="Basic and acidic residues" evidence="1">
    <location>
        <begin position="404"/>
        <end position="415"/>
    </location>
</feature>
<dbReference type="Proteomes" id="UP000276215">
    <property type="component" value="Unassembled WGS sequence"/>
</dbReference>
<protein>
    <submittedName>
        <fullName evidence="2">Uncharacterized protein</fullName>
    </submittedName>
</protein>
<dbReference type="EMBL" id="ML120519">
    <property type="protein sequence ID" value="RPA90603.1"/>
    <property type="molecule type" value="Genomic_DNA"/>
</dbReference>
<evidence type="ECO:0000313" key="3">
    <source>
        <dbReference type="Proteomes" id="UP000276215"/>
    </source>
</evidence>
<dbReference type="OrthoDB" id="5475348at2759"/>
<accession>A0A3N4IWM5</accession>
<gene>
    <name evidence="2" type="ORF">L873DRAFT_402887</name>
</gene>
<proteinExistence type="predicted"/>
<evidence type="ECO:0000313" key="2">
    <source>
        <dbReference type="EMBL" id="RPA90603.1"/>
    </source>
</evidence>
<dbReference type="AlphaFoldDB" id="A0A3N4IWM5"/>
<feature type="region of interest" description="Disordered" evidence="1">
    <location>
        <begin position="400"/>
        <end position="444"/>
    </location>
</feature>
<sequence>MAQIFILYLIMPYRNVQKKKQDTMSPAGIVSPPGFTAESLWTSISNSGARSLVDRFYSTRPTETPGIPILASSTTSLSPDLEFKIKHLTSEILTSTDRIVREHWVPELTTLFVSLSAQLTTVKDNFEKEVVRSADSQAINEALKKELVVKEEALAATTTMLNAQRTKLEFAQLNLRKKDQRLCEHNKKMYFKNQELYAKDQEIRAKEKEIYFKDLELHEKHWAGETNNACFARNPELLSRFIARARSERLSGTSDEGSGSSVGHGSSIFNTQRADLDKAFAELVHLLTVEEHRTSSLRDLLNQSIVEVGRLKICLEEATGQNLPPLPGNVHLANTRSGPKTQRLNTQIAEFNEEVAQEAYFLNVEKPRSSGLRNLPNNSIDQFGGSKSFVGGDTDVVRNSLESMPERRDSSDKDAGNTSEPSMATTQDNNEEHPIVHVSDGALL</sequence>
<organism evidence="2 3">
    <name type="scientific">Choiromyces venosus 120613-1</name>
    <dbReference type="NCBI Taxonomy" id="1336337"/>
    <lineage>
        <taxon>Eukaryota</taxon>
        <taxon>Fungi</taxon>
        <taxon>Dikarya</taxon>
        <taxon>Ascomycota</taxon>
        <taxon>Pezizomycotina</taxon>
        <taxon>Pezizomycetes</taxon>
        <taxon>Pezizales</taxon>
        <taxon>Tuberaceae</taxon>
        <taxon>Choiromyces</taxon>
    </lineage>
</organism>
<feature type="compositionally biased region" description="Polar residues" evidence="1">
    <location>
        <begin position="416"/>
        <end position="428"/>
    </location>
</feature>